<evidence type="ECO:0000256" key="7">
    <source>
        <dbReference type="ARBA" id="ARBA00022741"/>
    </source>
</evidence>
<evidence type="ECO:0000256" key="3">
    <source>
        <dbReference type="ARBA" id="ARBA00022448"/>
    </source>
</evidence>
<evidence type="ECO:0000256" key="4">
    <source>
        <dbReference type="ARBA" id="ARBA00022692"/>
    </source>
</evidence>
<dbReference type="GO" id="GO:0005507">
    <property type="term" value="F:copper ion binding"/>
    <property type="evidence" value="ECO:0007669"/>
    <property type="project" value="InterPro"/>
</dbReference>
<dbReference type="InterPro" id="IPR036412">
    <property type="entry name" value="HAD-like_sf"/>
</dbReference>
<evidence type="ECO:0000256" key="10">
    <source>
        <dbReference type="ARBA" id="ARBA00022842"/>
    </source>
</evidence>
<dbReference type="CDD" id="cd00371">
    <property type="entry name" value="HMA"/>
    <property type="match status" value="2"/>
</dbReference>
<keyword evidence="13" id="KW-0186">Copper</keyword>
<dbReference type="OrthoDB" id="9807843at2"/>
<dbReference type="SUPFAM" id="SSF81660">
    <property type="entry name" value="Metal cation-transporting ATPase, ATP-binding domain N"/>
    <property type="match status" value="1"/>
</dbReference>
<accession>A0A285CU25</accession>
<dbReference type="InterPro" id="IPR018303">
    <property type="entry name" value="ATPase_P-typ_P_site"/>
</dbReference>
<evidence type="ECO:0000256" key="9">
    <source>
        <dbReference type="ARBA" id="ARBA00022840"/>
    </source>
</evidence>
<keyword evidence="4 18" id="KW-0812">Transmembrane</keyword>
<dbReference type="PRINTS" id="PR00943">
    <property type="entry name" value="CUATPASE"/>
</dbReference>
<comment type="catalytic activity">
    <reaction evidence="17">
        <text>Cu(2+)(in) + ATP + H2O = Cu(2+)(out) + ADP + phosphate + H(+)</text>
        <dbReference type="Rhea" id="RHEA:10376"/>
        <dbReference type="ChEBI" id="CHEBI:15377"/>
        <dbReference type="ChEBI" id="CHEBI:15378"/>
        <dbReference type="ChEBI" id="CHEBI:29036"/>
        <dbReference type="ChEBI" id="CHEBI:30616"/>
        <dbReference type="ChEBI" id="CHEBI:43474"/>
        <dbReference type="ChEBI" id="CHEBI:456216"/>
        <dbReference type="EC" id="7.2.2.9"/>
    </reaction>
</comment>
<keyword evidence="5 18" id="KW-0479">Metal-binding</keyword>
<dbReference type="InterPro" id="IPR036163">
    <property type="entry name" value="HMA_dom_sf"/>
</dbReference>
<comment type="subcellular location">
    <subcellularLocation>
        <location evidence="18">Cell membrane</location>
    </subcellularLocation>
    <subcellularLocation>
        <location evidence="1">Endomembrane system</location>
        <topology evidence="1">Multi-pass membrane protein</topology>
    </subcellularLocation>
</comment>
<keyword evidence="7 18" id="KW-0547">Nucleotide-binding</keyword>
<dbReference type="GO" id="GO:0016887">
    <property type="term" value="F:ATP hydrolysis activity"/>
    <property type="evidence" value="ECO:0007669"/>
    <property type="project" value="InterPro"/>
</dbReference>
<dbReference type="Pfam" id="PF00122">
    <property type="entry name" value="E1-E2_ATPase"/>
    <property type="match status" value="1"/>
</dbReference>
<keyword evidence="18" id="KW-1003">Cell membrane</keyword>
<evidence type="ECO:0000256" key="6">
    <source>
        <dbReference type="ARBA" id="ARBA00022737"/>
    </source>
</evidence>
<dbReference type="GO" id="GO:0005524">
    <property type="term" value="F:ATP binding"/>
    <property type="evidence" value="ECO:0007669"/>
    <property type="project" value="UniProtKB-UniRule"/>
</dbReference>
<proteinExistence type="inferred from homology"/>
<evidence type="ECO:0000256" key="15">
    <source>
        <dbReference type="ARBA" id="ARBA00023136"/>
    </source>
</evidence>
<dbReference type="SUPFAM" id="SSF81653">
    <property type="entry name" value="Calcium ATPase, transduction domain A"/>
    <property type="match status" value="1"/>
</dbReference>
<feature type="transmembrane region" description="Helical" evidence="18">
    <location>
        <begin position="235"/>
        <end position="260"/>
    </location>
</feature>
<dbReference type="SFLD" id="SFLDF00027">
    <property type="entry name" value="p-type_atpase"/>
    <property type="match status" value="1"/>
</dbReference>
<keyword evidence="10" id="KW-0460">Magnesium</keyword>
<evidence type="ECO:0000256" key="13">
    <source>
        <dbReference type="ARBA" id="ARBA00023008"/>
    </source>
</evidence>
<dbReference type="NCBIfam" id="TIGR01511">
    <property type="entry name" value="ATPase-IB1_Cu"/>
    <property type="match status" value="1"/>
</dbReference>
<dbReference type="Pfam" id="PF00403">
    <property type="entry name" value="HMA"/>
    <property type="match status" value="2"/>
</dbReference>
<evidence type="ECO:0000313" key="20">
    <source>
        <dbReference type="EMBL" id="SNX70558.1"/>
    </source>
</evidence>
<feature type="transmembrane region" description="Helical" evidence="18">
    <location>
        <begin position="447"/>
        <end position="468"/>
    </location>
</feature>
<dbReference type="Proteomes" id="UP000219467">
    <property type="component" value="Unassembled WGS sequence"/>
</dbReference>
<organism evidence="20 21">
    <name type="scientific">Cereibacter ovatus</name>
    <dbReference type="NCBI Taxonomy" id="439529"/>
    <lineage>
        <taxon>Bacteria</taxon>
        <taxon>Pseudomonadati</taxon>
        <taxon>Pseudomonadota</taxon>
        <taxon>Alphaproteobacteria</taxon>
        <taxon>Rhodobacterales</taxon>
        <taxon>Paracoccaceae</taxon>
        <taxon>Cereibacter</taxon>
    </lineage>
</organism>
<keyword evidence="12 18" id="KW-1133">Transmembrane helix</keyword>
<evidence type="ECO:0000256" key="5">
    <source>
        <dbReference type="ARBA" id="ARBA00022723"/>
    </source>
</evidence>
<dbReference type="Pfam" id="PF00702">
    <property type="entry name" value="Hydrolase"/>
    <property type="match status" value="1"/>
</dbReference>
<reference evidence="21" key="1">
    <citation type="submission" date="2017-08" db="EMBL/GenBank/DDBJ databases">
        <authorList>
            <person name="Varghese N."/>
            <person name="Submissions S."/>
        </authorList>
    </citation>
    <scope>NUCLEOTIDE SEQUENCE [LARGE SCALE GENOMIC DNA]</scope>
    <source>
        <strain evidence="21">JA234</strain>
    </source>
</reference>
<dbReference type="Gene3D" id="3.40.50.1000">
    <property type="entry name" value="HAD superfamily/HAD-like"/>
    <property type="match status" value="1"/>
</dbReference>
<sequence>MTPNAPPAGLNSLRLRPEGMSCASCVARTERALSAVPGVAEARVSLADESAEIRYAAPATPGALAEALARAGYPARQERVTLSVEGMTCAACTGRVERVLAAQPGVVSASANLASRRAQVVAWEGAVTAQALVQAVTRAGFASAPLDSQAPDRRAEDYRRLKRDALVAAVLALPVVLVEMGGHLIPALHHWIAATIGTDAFWMVQFVLATLVLAGPGRRFFLKGLPVLRRGAPDMNSLVAVGTLAAWAFSTVATFAPALLPEGQRAVYFEAAAVIVVLILTGRVMEARARGQAGAAIASLMRLQPRTARIEREGALIEVPIESITSGAVLHIRPGERIPLDGVVVSGESAVDESMLTGEPLPVAKTAGAVLVGGSMNGRGALVMRATKVGAETVLARIIAMVEEAQGAKLPVQALVDRITLWFVPAVMAAAGLTVLVWLALGPGLGAALVAGVSVLIIACPCAMGLATPVSIMVATGRAAELGVLFRKGDALQRLAEVERVAFDKTGTLTEGRPQVTDIRPVNGFDADTLLRLAAAVEARSEHPLAGAILRAAKGIALPEATGFVASAGHGAEALVEGQPVRVGSARMMAGIDLAPLAAAADQLAGQGRTPVFVAAGGRLAGLLAVADRVKPTARAAVAGLSALGLPSAMVTGDAPGVARAIGAELGITDIHAGVLPSGKLDEVARMGRVAFVGDGINDAPALAAADVGVAIGTGTDVAIEAADVVLISGDPMGVATAVALSRRTMRNIRQNLAWAFGYNVALIPVAAGVLAPFGGPMLSPMLAAGAMAFSSVFVLTNALRLRRIGPEKVRP</sequence>
<dbReference type="NCBIfam" id="TIGR00003">
    <property type="entry name" value="copper ion binding protein"/>
    <property type="match status" value="1"/>
</dbReference>
<dbReference type="PROSITE" id="PS01047">
    <property type="entry name" value="HMA_1"/>
    <property type="match status" value="1"/>
</dbReference>
<feature type="domain" description="HMA" evidence="19">
    <location>
        <begin position="78"/>
        <end position="144"/>
    </location>
</feature>
<dbReference type="GO" id="GO:0055070">
    <property type="term" value="P:copper ion homeostasis"/>
    <property type="evidence" value="ECO:0007669"/>
    <property type="project" value="TreeGrafter"/>
</dbReference>
<dbReference type="PANTHER" id="PTHR43520">
    <property type="entry name" value="ATP7, ISOFORM B"/>
    <property type="match status" value="1"/>
</dbReference>
<feature type="transmembrane region" description="Helical" evidence="18">
    <location>
        <begin position="753"/>
        <end position="776"/>
    </location>
</feature>
<dbReference type="FunFam" id="2.70.150.10:FF:000002">
    <property type="entry name" value="Copper-transporting ATPase 1, putative"/>
    <property type="match status" value="1"/>
</dbReference>
<dbReference type="InterPro" id="IPR027256">
    <property type="entry name" value="P-typ_ATPase_IB"/>
</dbReference>
<evidence type="ECO:0000256" key="2">
    <source>
        <dbReference type="ARBA" id="ARBA00006024"/>
    </source>
</evidence>
<dbReference type="SUPFAM" id="SSF56784">
    <property type="entry name" value="HAD-like"/>
    <property type="match status" value="1"/>
</dbReference>
<keyword evidence="8" id="KW-0187">Copper transport</keyword>
<name>A0A285CU25_9RHOB</name>
<dbReference type="InterPro" id="IPR006121">
    <property type="entry name" value="HMA_dom"/>
</dbReference>
<dbReference type="AlphaFoldDB" id="A0A285CU25"/>
<dbReference type="NCBIfam" id="TIGR01525">
    <property type="entry name" value="ATPase-IB_hvy"/>
    <property type="match status" value="1"/>
</dbReference>
<evidence type="ECO:0000256" key="8">
    <source>
        <dbReference type="ARBA" id="ARBA00022796"/>
    </source>
</evidence>
<dbReference type="GO" id="GO:0005886">
    <property type="term" value="C:plasma membrane"/>
    <property type="evidence" value="ECO:0007669"/>
    <property type="project" value="UniProtKB-SubCell"/>
</dbReference>
<dbReference type="SUPFAM" id="SSF55008">
    <property type="entry name" value="HMA, heavy metal-associated domain"/>
    <property type="match status" value="2"/>
</dbReference>
<dbReference type="SFLD" id="SFLDG00002">
    <property type="entry name" value="C1.7:_P-type_atpase_like"/>
    <property type="match status" value="1"/>
</dbReference>
<dbReference type="GO" id="GO:0043682">
    <property type="term" value="F:P-type divalent copper transporter activity"/>
    <property type="evidence" value="ECO:0007669"/>
    <property type="project" value="UniProtKB-EC"/>
</dbReference>
<dbReference type="GO" id="GO:0012505">
    <property type="term" value="C:endomembrane system"/>
    <property type="evidence" value="ECO:0007669"/>
    <property type="project" value="UniProtKB-SubCell"/>
</dbReference>
<dbReference type="Gene3D" id="3.40.1110.10">
    <property type="entry name" value="Calcium-transporting ATPase, cytoplasmic domain N"/>
    <property type="match status" value="1"/>
</dbReference>
<dbReference type="InterPro" id="IPR023298">
    <property type="entry name" value="ATPase_P-typ_TM_dom_sf"/>
</dbReference>
<dbReference type="RefSeq" id="WP_097030378.1">
    <property type="nucleotide sequence ID" value="NZ_OAOQ01000006.1"/>
</dbReference>
<keyword evidence="3" id="KW-0813">Transport</keyword>
<keyword evidence="15 18" id="KW-0472">Membrane</keyword>
<feature type="transmembrane region" description="Helical" evidence="18">
    <location>
        <begin position="266"/>
        <end position="285"/>
    </location>
</feature>
<protein>
    <recommendedName>
        <fullName evidence="16">P-type Cu(2+) transporter</fullName>
        <ecNumber evidence="16">7.2.2.9</ecNumber>
    </recommendedName>
</protein>
<comment type="similarity">
    <text evidence="2 18">Belongs to the cation transport ATPase (P-type) (TC 3.A.3) family. Type IB subfamily.</text>
</comment>
<dbReference type="InterPro" id="IPR023214">
    <property type="entry name" value="HAD_sf"/>
</dbReference>
<keyword evidence="9 18" id="KW-0067">ATP-binding</keyword>
<dbReference type="PROSITE" id="PS50846">
    <property type="entry name" value="HMA_2"/>
    <property type="match status" value="2"/>
</dbReference>
<dbReference type="SUPFAM" id="SSF81665">
    <property type="entry name" value="Calcium ATPase, transmembrane domain M"/>
    <property type="match status" value="1"/>
</dbReference>
<evidence type="ECO:0000259" key="19">
    <source>
        <dbReference type="PROSITE" id="PS50846"/>
    </source>
</evidence>
<dbReference type="Gene3D" id="3.30.70.100">
    <property type="match status" value="2"/>
</dbReference>
<dbReference type="InterPro" id="IPR023299">
    <property type="entry name" value="ATPase_P-typ_cyto_dom_N"/>
</dbReference>
<dbReference type="EMBL" id="OAOQ01000006">
    <property type="protein sequence ID" value="SNX70558.1"/>
    <property type="molecule type" value="Genomic_DNA"/>
</dbReference>
<evidence type="ECO:0000256" key="14">
    <source>
        <dbReference type="ARBA" id="ARBA00023065"/>
    </source>
</evidence>
<dbReference type="PROSITE" id="PS00154">
    <property type="entry name" value="ATPASE_E1_E2"/>
    <property type="match status" value="1"/>
</dbReference>
<keyword evidence="21" id="KW-1185">Reference proteome</keyword>
<evidence type="ECO:0000256" key="1">
    <source>
        <dbReference type="ARBA" id="ARBA00004127"/>
    </source>
</evidence>
<dbReference type="PRINTS" id="PR00119">
    <property type="entry name" value="CATATPASE"/>
</dbReference>
<dbReference type="InterPro" id="IPR001757">
    <property type="entry name" value="P_typ_ATPase"/>
</dbReference>
<evidence type="ECO:0000256" key="12">
    <source>
        <dbReference type="ARBA" id="ARBA00022989"/>
    </source>
</evidence>
<evidence type="ECO:0000256" key="18">
    <source>
        <dbReference type="RuleBase" id="RU362081"/>
    </source>
</evidence>
<evidence type="ECO:0000256" key="17">
    <source>
        <dbReference type="ARBA" id="ARBA00047424"/>
    </source>
</evidence>
<feature type="transmembrane region" description="Helical" evidence="18">
    <location>
        <begin position="165"/>
        <end position="185"/>
    </location>
</feature>
<dbReference type="EC" id="7.2.2.9" evidence="16"/>
<dbReference type="NCBIfam" id="TIGR01494">
    <property type="entry name" value="ATPase_P-type"/>
    <property type="match status" value="1"/>
</dbReference>
<feature type="transmembrane region" description="Helical" evidence="18">
    <location>
        <begin position="419"/>
        <end position="441"/>
    </location>
</feature>
<dbReference type="PANTHER" id="PTHR43520:SF8">
    <property type="entry name" value="P-TYPE CU(+) TRANSPORTER"/>
    <property type="match status" value="1"/>
</dbReference>
<feature type="domain" description="HMA" evidence="19">
    <location>
        <begin position="11"/>
        <end position="76"/>
    </location>
</feature>
<dbReference type="CDD" id="cd02094">
    <property type="entry name" value="P-type_ATPase_Cu-like"/>
    <property type="match status" value="1"/>
</dbReference>
<dbReference type="InterPro" id="IPR059000">
    <property type="entry name" value="ATPase_P-type_domA"/>
</dbReference>
<dbReference type="FunFam" id="3.30.70.100:FF:000005">
    <property type="entry name" value="Copper-exporting P-type ATPase A"/>
    <property type="match status" value="1"/>
</dbReference>
<keyword evidence="11" id="KW-1278">Translocase</keyword>
<evidence type="ECO:0000256" key="16">
    <source>
        <dbReference type="ARBA" id="ARBA00038904"/>
    </source>
</evidence>
<dbReference type="Gene3D" id="2.70.150.10">
    <property type="entry name" value="Calcium-transporting ATPase, cytoplasmic transduction domain A"/>
    <property type="match status" value="1"/>
</dbReference>
<gene>
    <name evidence="20" type="ORF">SAMN05878503_106106</name>
</gene>
<feature type="transmembrane region" description="Helical" evidence="18">
    <location>
        <begin position="782"/>
        <end position="802"/>
    </location>
</feature>
<dbReference type="SFLD" id="SFLDS00003">
    <property type="entry name" value="Haloacid_Dehalogenase"/>
    <property type="match status" value="1"/>
</dbReference>
<dbReference type="InterPro" id="IPR044492">
    <property type="entry name" value="P_typ_ATPase_HD_dom"/>
</dbReference>
<dbReference type="InterPro" id="IPR017969">
    <property type="entry name" value="Heavy-metal-associated_CS"/>
</dbReference>
<feature type="transmembrane region" description="Helical" evidence="18">
    <location>
        <begin position="191"/>
        <end position="214"/>
    </location>
</feature>
<dbReference type="InterPro" id="IPR008250">
    <property type="entry name" value="ATPase_P-typ_transduc_dom_A_sf"/>
</dbReference>
<keyword evidence="6" id="KW-0677">Repeat</keyword>
<dbReference type="InterPro" id="IPR006122">
    <property type="entry name" value="HMA_Cu_ion-bd"/>
</dbReference>
<keyword evidence="14" id="KW-0406">Ion transport</keyword>
<evidence type="ECO:0000256" key="11">
    <source>
        <dbReference type="ARBA" id="ARBA00022967"/>
    </source>
</evidence>
<evidence type="ECO:0000313" key="21">
    <source>
        <dbReference type="Proteomes" id="UP000219467"/>
    </source>
</evidence>